<feature type="region of interest" description="Disordered" evidence="1">
    <location>
        <begin position="1"/>
        <end position="62"/>
    </location>
</feature>
<organism evidence="2">
    <name type="scientific">uncultured Nocardioidaceae bacterium</name>
    <dbReference type="NCBI Taxonomy" id="253824"/>
    <lineage>
        <taxon>Bacteria</taxon>
        <taxon>Bacillati</taxon>
        <taxon>Actinomycetota</taxon>
        <taxon>Actinomycetes</taxon>
        <taxon>Propionibacteriales</taxon>
        <taxon>Nocardioidaceae</taxon>
        <taxon>environmental samples</taxon>
    </lineage>
</organism>
<name>A0A6J4NGB9_9ACTN</name>
<protein>
    <submittedName>
        <fullName evidence="2">Uncharacterized protein</fullName>
    </submittedName>
</protein>
<gene>
    <name evidence="2" type="ORF">AVDCRST_MAG47-2494</name>
</gene>
<sequence>WRSSCAPAATTCTTRRRANPVRDGHLARPSPSSTPNGAARTVVSASSRTSSRSTTGRARPTD</sequence>
<feature type="compositionally biased region" description="Low complexity" evidence="1">
    <location>
        <begin position="37"/>
        <end position="62"/>
    </location>
</feature>
<proteinExistence type="predicted"/>
<feature type="compositionally biased region" description="Low complexity" evidence="1">
    <location>
        <begin position="1"/>
        <end position="13"/>
    </location>
</feature>
<dbReference type="EMBL" id="CADCUK010000162">
    <property type="protein sequence ID" value="CAA9385321.1"/>
    <property type="molecule type" value="Genomic_DNA"/>
</dbReference>
<reference evidence="2" key="1">
    <citation type="submission" date="2020-02" db="EMBL/GenBank/DDBJ databases">
        <authorList>
            <person name="Meier V. D."/>
        </authorList>
    </citation>
    <scope>NUCLEOTIDE SEQUENCE</scope>
    <source>
        <strain evidence="2">AVDCRST_MAG47</strain>
    </source>
</reference>
<accession>A0A6J4NGB9</accession>
<evidence type="ECO:0000256" key="1">
    <source>
        <dbReference type="SAM" id="MobiDB-lite"/>
    </source>
</evidence>
<feature type="non-terminal residue" evidence="2">
    <location>
        <position position="62"/>
    </location>
</feature>
<dbReference type="AlphaFoldDB" id="A0A6J4NGB9"/>
<feature type="non-terminal residue" evidence="2">
    <location>
        <position position="1"/>
    </location>
</feature>
<evidence type="ECO:0000313" key="2">
    <source>
        <dbReference type="EMBL" id="CAA9385321.1"/>
    </source>
</evidence>